<keyword evidence="4" id="KW-1185">Reference proteome</keyword>
<organism evidence="3 4">
    <name type="scientific">Liparis tanakae</name>
    <name type="common">Tanaka's snailfish</name>
    <dbReference type="NCBI Taxonomy" id="230148"/>
    <lineage>
        <taxon>Eukaryota</taxon>
        <taxon>Metazoa</taxon>
        <taxon>Chordata</taxon>
        <taxon>Craniata</taxon>
        <taxon>Vertebrata</taxon>
        <taxon>Euteleostomi</taxon>
        <taxon>Actinopterygii</taxon>
        <taxon>Neopterygii</taxon>
        <taxon>Teleostei</taxon>
        <taxon>Neoteleostei</taxon>
        <taxon>Acanthomorphata</taxon>
        <taxon>Eupercaria</taxon>
        <taxon>Perciformes</taxon>
        <taxon>Cottioidei</taxon>
        <taxon>Cottales</taxon>
        <taxon>Liparidae</taxon>
        <taxon>Liparis</taxon>
    </lineage>
</organism>
<proteinExistence type="predicted"/>
<protein>
    <submittedName>
        <fullName evidence="3">Uncharacterized protein</fullName>
    </submittedName>
</protein>
<evidence type="ECO:0000313" key="4">
    <source>
        <dbReference type="Proteomes" id="UP000314294"/>
    </source>
</evidence>
<accession>A0A4Z2JEK0</accession>
<feature type="chain" id="PRO_5021386429" evidence="2">
    <location>
        <begin position="29"/>
        <end position="340"/>
    </location>
</feature>
<dbReference type="Proteomes" id="UP000314294">
    <property type="component" value="Unassembled WGS sequence"/>
</dbReference>
<feature type="compositionally biased region" description="Low complexity" evidence="1">
    <location>
        <begin position="77"/>
        <end position="103"/>
    </location>
</feature>
<reference evidence="3 4" key="1">
    <citation type="submission" date="2019-03" db="EMBL/GenBank/DDBJ databases">
        <title>First draft genome of Liparis tanakae, snailfish: a comprehensive survey of snailfish specific genes.</title>
        <authorList>
            <person name="Kim W."/>
            <person name="Song I."/>
            <person name="Jeong J.-H."/>
            <person name="Kim D."/>
            <person name="Kim S."/>
            <person name="Ryu S."/>
            <person name="Song J.Y."/>
            <person name="Lee S.K."/>
        </authorList>
    </citation>
    <scope>NUCLEOTIDE SEQUENCE [LARGE SCALE GENOMIC DNA]</scope>
    <source>
        <tissue evidence="3">Muscle</tissue>
    </source>
</reference>
<comment type="caution">
    <text evidence="3">The sequence shown here is derived from an EMBL/GenBank/DDBJ whole genome shotgun (WGS) entry which is preliminary data.</text>
</comment>
<dbReference type="OrthoDB" id="8877610at2759"/>
<feature type="region of interest" description="Disordered" evidence="1">
    <location>
        <begin position="58"/>
        <end position="148"/>
    </location>
</feature>
<gene>
    <name evidence="3" type="ORF">EYF80_001470</name>
</gene>
<name>A0A4Z2JEK0_9TELE</name>
<dbReference type="AlphaFoldDB" id="A0A4Z2JEK0"/>
<dbReference type="EMBL" id="SRLO01000006">
    <property type="protein sequence ID" value="TNN88254.1"/>
    <property type="molecule type" value="Genomic_DNA"/>
</dbReference>
<evidence type="ECO:0000256" key="2">
    <source>
        <dbReference type="SAM" id="SignalP"/>
    </source>
</evidence>
<keyword evidence="2" id="KW-0732">Signal</keyword>
<feature type="region of interest" description="Disordered" evidence="1">
    <location>
        <begin position="307"/>
        <end position="340"/>
    </location>
</feature>
<evidence type="ECO:0000256" key="1">
    <source>
        <dbReference type="SAM" id="MobiDB-lite"/>
    </source>
</evidence>
<evidence type="ECO:0000313" key="3">
    <source>
        <dbReference type="EMBL" id="TNN88254.1"/>
    </source>
</evidence>
<feature type="signal peptide" evidence="2">
    <location>
        <begin position="1"/>
        <end position="28"/>
    </location>
</feature>
<sequence>MMTARFVTGASLFALLIVDICCFPYNKGSNPGSYGSGYPNAASNLDSYQEEPSFQFSPEVVVPKRAPSTRVPTPSLQARPQPTGQRRPGPSGVSSSSGPVSSGYREPVVRGNSARASQPEAAFQPGPQDVNWAPPSLSGGEDMSAATPVVSSLSEDLGPIFPPGPMYEAGELSHFETSFEHGDNERETEEQGRLPPPQFYEQEYAGQSFNSQPQQHGNLGESWGPDPFPFPGPYPFSGPYPNFDFMFLTGQYPPGTVSHASNSYEQGRDYWEDVHYVRDAQAGPRQQMEPLTGDSAAPQSVKDPNPVMAGYGQVDRPAPSHGGFRQPANRQAGGRHHVKI</sequence>